<dbReference type="HOGENOM" id="CLU_1488939_0_0_1"/>
<dbReference type="Proteomes" id="UP000001861">
    <property type="component" value="Unassembled WGS sequence"/>
</dbReference>
<proteinExistence type="predicted"/>
<protein>
    <submittedName>
        <fullName evidence="2">Uncharacterized protein</fullName>
    </submittedName>
</protein>
<dbReference type="KEGG" id="cci:CC1G_10891"/>
<feature type="region of interest" description="Disordered" evidence="1">
    <location>
        <begin position="1"/>
        <end position="40"/>
    </location>
</feature>
<feature type="compositionally biased region" description="Basic and acidic residues" evidence="1">
    <location>
        <begin position="1"/>
        <end position="10"/>
    </location>
</feature>
<dbReference type="OrthoDB" id="3256745at2759"/>
<gene>
    <name evidence="2" type="ORF">CC1G_10891</name>
</gene>
<dbReference type="AlphaFoldDB" id="A8P5V1"/>
<dbReference type="VEuPathDB" id="FungiDB:CC1G_10891"/>
<evidence type="ECO:0000313" key="3">
    <source>
        <dbReference type="Proteomes" id="UP000001861"/>
    </source>
</evidence>
<keyword evidence="3" id="KW-1185">Reference proteome</keyword>
<comment type="caution">
    <text evidence="2">The sequence shown here is derived from an EMBL/GenBank/DDBJ whole genome shotgun (WGS) entry which is preliminary data.</text>
</comment>
<accession>A8P5V1</accession>
<dbReference type="InParanoid" id="A8P5V1"/>
<evidence type="ECO:0000256" key="1">
    <source>
        <dbReference type="SAM" id="MobiDB-lite"/>
    </source>
</evidence>
<organism evidence="2 3">
    <name type="scientific">Coprinopsis cinerea (strain Okayama-7 / 130 / ATCC MYA-4618 / FGSC 9003)</name>
    <name type="common">Inky cap fungus</name>
    <name type="synonym">Hormographiella aspergillata</name>
    <dbReference type="NCBI Taxonomy" id="240176"/>
    <lineage>
        <taxon>Eukaryota</taxon>
        <taxon>Fungi</taxon>
        <taxon>Dikarya</taxon>
        <taxon>Basidiomycota</taxon>
        <taxon>Agaricomycotina</taxon>
        <taxon>Agaricomycetes</taxon>
        <taxon>Agaricomycetidae</taxon>
        <taxon>Agaricales</taxon>
        <taxon>Agaricineae</taxon>
        <taxon>Psathyrellaceae</taxon>
        <taxon>Coprinopsis</taxon>
    </lineage>
</organism>
<dbReference type="EMBL" id="AACS02000011">
    <property type="protein sequence ID" value="EAU82772.2"/>
    <property type="molecule type" value="Genomic_DNA"/>
</dbReference>
<dbReference type="RefSeq" id="XP_001839028.2">
    <property type="nucleotide sequence ID" value="XM_001838976.2"/>
</dbReference>
<reference evidence="2 3" key="1">
    <citation type="journal article" date="2010" name="Proc. Natl. Acad. Sci. U.S.A.">
        <title>Insights into evolution of multicellular fungi from the assembled chromosomes of the mushroom Coprinopsis cinerea (Coprinus cinereus).</title>
        <authorList>
            <person name="Stajich J.E."/>
            <person name="Wilke S.K."/>
            <person name="Ahren D."/>
            <person name="Au C.H."/>
            <person name="Birren B.W."/>
            <person name="Borodovsky M."/>
            <person name="Burns C."/>
            <person name="Canback B."/>
            <person name="Casselton L.A."/>
            <person name="Cheng C.K."/>
            <person name="Deng J."/>
            <person name="Dietrich F.S."/>
            <person name="Fargo D.C."/>
            <person name="Farman M.L."/>
            <person name="Gathman A.C."/>
            <person name="Goldberg J."/>
            <person name="Guigo R."/>
            <person name="Hoegger P.J."/>
            <person name="Hooker J.B."/>
            <person name="Huggins A."/>
            <person name="James T.Y."/>
            <person name="Kamada T."/>
            <person name="Kilaru S."/>
            <person name="Kodira C."/>
            <person name="Kues U."/>
            <person name="Kupfer D."/>
            <person name="Kwan H.S."/>
            <person name="Lomsadze A."/>
            <person name="Li W."/>
            <person name="Lilly W.W."/>
            <person name="Ma L.J."/>
            <person name="Mackey A.J."/>
            <person name="Manning G."/>
            <person name="Martin F."/>
            <person name="Muraguchi H."/>
            <person name="Natvig D.O."/>
            <person name="Palmerini H."/>
            <person name="Ramesh M.A."/>
            <person name="Rehmeyer C.J."/>
            <person name="Roe B.A."/>
            <person name="Shenoy N."/>
            <person name="Stanke M."/>
            <person name="Ter-Hovhannisyan V."/>
            <person name="Tunlid A."/>
            <person name="Velagapudi R."/>
            <person name="Vision T.J."/>
            <person name="Zeng Q."/>
            <person name="Zolan M.E."/>
            <person name="Pukkila P.J."/>
        </authorList>
    </citation>
    <scope>NUCLEOTIDE SEQUENCE [LARGE SCALE GENOMIC DNA]</scope>
    <source>
        <strain evidence="3">Okayama-7 / 130 / ATCC MYA-4618 / FGSC 9003</strain>
    </source>
</reference>
<sequence>MKAGDKKAAGDDLNNDDDDKKDPEYGEDDEEDDGSPRHASRLYGRTARRLITLTVVRSLVLLQLLQAIREREHQSANHAHHPLNSPLPYGGQAAFTVIQTLGTLSTLIDVASNRAQPTPLGTHHFALLFVVWGPIFAFASLPQPTPSPIPFPHPPNPPIDPILRLLTPPHFTSTTQNRWIG</sequence>
<dbReference type="GeneID" id="6015626"/>
<evidence type="ECO:0000313" key="2">
    <source>
        <dbReference type="EMBL" id="EAU82772.2"/>
    </source>
</evidence>
<name>A8P5V1_COPC7</name>